<organism evidence="2 3">
    <name type="scientific">Trichinella nativa</name>
    <dbReference type="NCBI Taxonomy" id="6335"/>
    <lineage>
        <taxon>Eukaryota</taxon>
        <taxon>Metazoa</taxon>
        <taxon>Ecdysozoa</taxon>
        <taxon>Nematoda</taxon>
        <taxon>Enoplea</taxon>
        <taxon>Dorylaimia</taxon>
        <taxon>Trichinellida</taxon>
        <taxon>Trichinellidae</taxon>
        <taxon>Trichinella</taxon>
    </lineage>
</organism>
<feature type="compositionally biased region" description="Basic and acidic residues" evidence="1">
    <location>
        <begin position="190"/>
        <end position="200"/>
    </location>
</feature>
<accession>A0A1Y3EWS0</accession>
<gene>
    <name evidence="2" type="ORF">D917_05595</name>
</gene>
<dbReference type="EMBL" id="LVZM01001373">
    <property type="protein sequence ID" value="OUC49220.1"/>
    <property type="molecule type" value="Genomic_DNA"/>
</dbReference>
<feature type="region of interest" description="Disordered" evidence="1">
    <location>
        <begin position="617"/>
        <end position="644"/>
    </location>
</feature>
<feature type="compositionally biased region" description="Low complexity" evidence="1">
    <location>
        <begin position="172"/>
        <end position="187"/>
    </location>
</feature>
<dbReference type="AlphaFoldDB" id="A0A1Y3EWS0"/>
<dbReference type="Proteomes" id="UP000243006">
    <property type="component" value="Unassembled WGS sequence"/>
</dbReference>
<evidence type="ECO:0000313" key="2">
    <source>
        <dbReference type="EMBL" id="OUC49220.1"/>
    </source>
</evidence>
<sequence>MVEITIPFDYDYTKSSVPVTCSCFSIHPTLRSKPCLVDGFKKRAGSKGKLAQQHINDKEENKGKGKLNAASGGGKGCAAAKADVKKPTQRKAKREKLKLRWRFDTNLIRRSSVEEKDKSSVDSTTTVKNTGEVNADVDGRDVVGRGVGAADAEAVADDEAEPVTSSARSKPAAAAAVDEPNQQQQGRQKQRNESKAKRGSIELARLRKDYWYSRQVEETSGESGAGGVDWTLPNERTKTSTREERKMQSIMKYIQWMEEQEKKLQRKRGSQQVADRRPEKKRPRRRSLGDVALLNRTKQVEAAKPDDDPGADSAFDGGDLGESTKVVNILDNLHHPNSEHAKDSVGELIEKVVEQQADLMSNMNNDKARQKMINIETLNQIGNNGYSRSELHADAAALPKRKLSLDEYKHRKQINEGDVNNMLKSLALHFNNPVGSGVPTLPVERSTLPDLTTPVIPCGLETSDNLDLSANEDQNGTFEMETANASNTNFDQNRKDKYQDICNVQLVVLPMKSTGNNEEKKASPSLSEEEHKTVDKNKLATIYRQFNEWKKSPMLLIDDVVPAKVSRQEQTCSVDMSLVVNDNDSNGGYSCSVGKEKKATGASSTVVSAVVEQCASAADEGRGEDLDGNFELNEGECIERQQQQ</sequence>
<feature type="compositionally biased region" description="Basic and acidic residues" evidence="1">
    <location>
        <begin position="517"/>
        <end position="532"/>
    </location>
</feature>
<feature type="region of interest" description="Disordered" evidence="1">
    <location>
        <begin position="513"/>
        <end position="532"/>
    </location>
</feature>
<name>A0A1Y3EWS0_9BILA</name>
<evidence type="ECO:0000256" key="1">
    <source>
        <dbReference type="SAM" id="MobiDB-lite"/>
    </source>
</evidence>
<feature type="region of interest" description="Disordered" evidence="1">
    <location>
        <begin position="58"/>
        <end position="94"/>
    </location>
</feature>
<feature type="compositionally biased region" description="Polar residues" evidence="1">
    <location>
        <begin position="121"/>
        <end position="132"/>
    </location>
</feature>
<evidence type="ECO:0000313" key="3">
    <source>
        <dbReference type="Proteomes" id="UP000243006"/>
    </source>
</evidence>
<feature type="region of interest" description="Disordered" evidence="1">
    <location>
        <begin position="217"/>
        <end position="246"/>
    </location>
</feature>
<feature type="region of interest" description="Disordered" evidence="1">
    <location>
        <begin position="262"/>
        <end position="319"/>
    </location>
</feature>
<comment type="caution">
    <text evidence="2">The sequence shown here is derived from an EMBL/GenBank/DDBJ whole genome shotgun (WGS) entry which is preliminary data.</text>
</comment>
<feature type="compositionally biased region" description="Basic and acidic residues" evidence="1">
    <location>
        <begin position="298"/>
        <end position="307"/>
    </location>
</feature>
<protein>
    <submittedName>
        <fullName evidence="2">Uncharacterized protein</fullName>
    </submittedName>
</protein>
<proteinExistence type="predicted"/>
<feature type="compositionally biased region" description="Basic and acidic residues" evidence="1">
    <location>
        <begin position="235"/>
        <end position="246"/>
    </location>
</feature>
<feature type="region of interest" description="Disordered" evidence="1">
    <location>
        <begin position="112"/>
        <end position="200"/>
    </location>
</feature>
<reference evidence="2 3" key="1">
    <citation type="submission" date="2015-04" db="EMBL/GenBank/DDBJ databases">
        <title>Draft genome of the roundworm Trichinella nativa.</title>
        <authorList>
            <person name="Mitreva M."/>
        </authorList>
    </citation>
    <scope>NUCLEOTIDE SEQUENCE [LARGE SCALE GENOMIC DNA]</scope>
    <source>
        <strain evidence="2 3">ISS45</strain>
    </source>
</reference>